<dbReference type="Pfam" id="PF02597">
    <property type="entry name" value="ThiS"/>
    <property type="match status" value="1"/>
</dbReference>
<protein>
    <recommendedName>
        <fullName evidence="3">Sulfur carrier protein ThiS</fullName>
    </recommendedName>
</protein>
<accession>A0A918MXD9</accession>
<dbReference type="Proteomes" id="UP000631300">
    <property type="component" value="Unassembled WGS sequence"/>
</dbReference>
<proteinExistence type="predicted"/>
<name>A0A918MXD9_9ALTE</name>
<dbReference type="AlphaFoldDB" id="A0A918MXD9"/>
<dbReference type="PANTHER" id="PTHR34472:SF1">
    <property type="entry name" value="SULFUR CARRIER PROTEIN THIS"/>
    <property type="match status" value="1"/>
</dbReference>
<dbReference type="InterPro" id="IPR003749">
    <property type="entry name" value="ThiS/MoaD-like"/>
</dbReference>
<dbReference type="InterPro" id="IPR012675">
    <property type="entry name" value="Beta-grasp_dom_sf"/>
</dbReference>
<evidence type="ECO:0000313" key="2">
    <source>
        <dbReference type="Proteomes" id="UP000631300"/>
    </source>
</evidence>
<comment type="caution">
    <text evidence="1">The sequence shown here is derived from an EMBL/GenBank/DDBJ whole genome shotgun (WGS) entry which is preliminary data.</text>
</comment>
<dbReference type="SUPFAM" id="SSF54285">
    <property type="entry name" value="MoaD/ThiS"/>
    <property type="match status" value="1"/>
</dbReference>
<evidence type="ECO:0000313" key="1">
    <source>
        <dbReference type="EMBL" id="GGW81146.1"/>
    </source>
</evidence>
<evidence type="ECO:0008006" key="3">
    <source>
        <dbReference type="Google" id="ProtNLM"/>
    </source>
</evidence>
<dbReference type="NCBIfam" id="TIGR01683">
    <property type="entry name" value="thiS"/>
    <property type="match status" value="1"/>
</dbReference>
<organism evidence="1 2">
    <name type="scientific">Alteromonas halophila</name>
    <dbReference type="NCBI Taxonomy" id="516698"/>
    <lineage>
        <taxon>Bacteria</taxon>
        <taxon>Pseudomonadati</taxon>
        <taxon>Pseudomonadota</taxon>
        <taxon>Gammaproteobacteria</taxon>
        <taxon>Alteromonadales</taxon>
        <taxon>Alteromonadaceae</taxon>
        <taxon>Alteromonas/Salinimonas group</taxon>
        <taxon>Alteromonas</taxon>
    </lineage>
</organism>
<reference evidence="1" key="1">
    <citation type="journal article" date="2014" name="Int. J. Syst. Evol. Microbiol.">
        <title>Complete genome sequence of Corynebacterium casei LMG S-19264T (=DSM 44701T), isolated from a smear-ripened cheese.</title>
        <authorList>
            <consortium name="US DOE Joint Genome Institute (JGI-PGF)"/>
            <person name="Walter F."/>
            <person name="Albersmeier A."/>
            <person name="Kalinowski J."/>
            <person name="Ruckert C."/>
        </authorList>
    </citation>
    <scope>NUCLEOTIDE SEQUENCE</scope>
    <source>
        <strain evidence="1">KCTC 22164</strain>
    </source>
</reference>
<gene>
    <name evidence="1" type="ORF">GCM10007391_12840</name>
</gene>
<dbReference type="CDD" id="cd00565">
    <property type="entry name" value="Ubl_ThiS"/>
    <property type="match status" value="1"/>
</dbReference>
<keyword evidence="2" id="KW-1185">Reference proteome</keyword>
<reference evidence="1" key="2">
    <citation type="submission" date="2020-09" db="EMBL/GenBank/DDBJ databases">
        <authorList>
            <person name="Sun Q."/>
            <person name="Kim S."/>
        </authorList>
    </citation>
    <scope>NUCLEOTIDE SEQUENCE</scope>
    <source>
        <strain evidence="1">KCTC 22164</strain>
    </source>
</reference>
<sequence length="66" mass="7288">MQISVNNQTIEINEEMTVTALVKAQNLNTQAIAVAVNQHIIHRENWPEYHFSSGDKVDIVTVVAGG</sequence>
<dbReference type="PANTHER" id="PTHR34472">
    <property type="entry name" value="SULFUR CARRIER PROTEIN THIS"/>
    <property type="match status" value="1"/>
</dbReference>
<dbReference type="InterPro" id="IPR010035">
    <property type="entry name" value="Thi_S"/>
</dbReference>
<dbReference type="EMBL" id="BMXP01000002">
    <property type="protein sequence ID" value="GGW81146.1"/>
    <property type="molecule type" value="Genomic_DNA"/>
</dbReference>
<dbReference type="RefSeq" id="WP_189404528.1">
    <property type="nucleotide sequence ID" value="NZ_BMXP01000002.1"/>
</dbReference>
<dbReference type="InterPro" id="IPR016155">
    <property type="entry name" value="Mopterin_synth/thiamin_S_b"/>
</dbReference>
<dbReference type="Gene3D" id="3.10.20.30">
    <property type="match status" value="1"/>
</dbReference>